<dbReference type="InterPro" id="IPR013106">
    <property type="entry name" value="Ig_V-set"/>
</dbReference>
<evidence type="ECO:0000256" key="3">
    <source>
        <dbReference type="ARBA" id="ARBA00023136"/>
    </source>
</evidence>
<proteinExistence type="predicted"/>
<evidence type="ECO:0000256" key="5">
    <source>
        <dbReference type="SAM" id="Phobius"/>
    </source>
</evidence>
<dbReference type="Proteomes" id="UP001066276">
    <property type="component" value="Chromosome 6"/>
</dbReference>
<dbReference type="GO" id="GO:0004888">
    <property type="term" value="F:transmembrane signaling receptor activity"/>
    <property type="evidence" value="ECO:0007669"/>
    <property type="project" value="TreeGrafter"/>
</dbReference>
<organism evidence="7 8">
    <name type="scientific">Pleurodeles waltl</name>
    <name type="common">Iberian ribbed newt</name>
    <dbReference type="NCBI Taxonomy" id="8319"/>
    <lineage>
        <taxon>Eukaryota</taxon>
        <taxon>Metazoa</taxon>
        <taxon>Chordata</taxon>
        <taxon>Craniata</taxon>
        <taxon>Vertebrata</taxon>
        <taxon>Euteleostomi</taxon>
        <taxon>Amphibia</taxon>
        <taxon>Batrachia</taxon>
        <taxon>Caudata</taxon>
        <taxon>Salamandroidea</taxon>
        <taxon>Salamandridae</taxon>
        <taxon>Pleurodelinae</taxon>
        <taxon>Pleurodeles</taxon>
    </lineage>
</organism>
<dbReference type="SUPFAM" id="SSF48726">
    <property type="entry name" value="Immunoglobulin"/>
    <property type="match status" value="3"/>
</dbReference>
<evidence type="ECO:0000313" key="7">
    <source>
        <dbReference type="EMBL" id="KAJ1138293.1"/>
    </source>
</evidence>
<keyword evidence="3 5" id="KW-0472">Membrane</keyword>
<feature type="compositionally biased region" description="Polar residues" evidence="4">
    <location>
        <begin position="654"/>
        <end position="665"/>
    </location>
</feature>
<dbReference type="PROSITE" id="PS50835">
    <property type="entry name" value="IG_LIKE"/>
    <property type="match status" value="1"/>
</dbReference>
<dbReference type="EMBL" id="JANPWB010000010">
    <property type="protein sequence ID" value="KAJ1138293.1"/>
    <property type="molecule type" value="Genomic_DNA"/>
</dbReference>
<protein>
    <recommendedName>
        <fullName evidence="6">Ig-like domain-containing protein</fullName>
    </recommendedName>
</protein>
<dbReference type="InterPro" id="IPR003599">
    <property type="entry name" value="Ig_sub"/>
</dbReference>
<evidence type="ECO:0000256" key="2">
    <source>
        <dbReference type="ARBA" id="ARBA00022692"/>
    </source>
</evidence>
<evidence type="ECO:0000256" key="4">
    <source>
        <dbReference type="SAM" id="MobiDB-lite"/>
    </source>
</evidence>
<accession>A0AAV7QDE4</accession>
<dbReference type="PANTHER" id="PTHR11860">
    <property type="entry name" value="POLYMERIC-IMMUNOGLOBULIN RECEPTOR"/>
    <property type="match status" value="1"/>
</dbReference>
<keyword evidence="2 5" id="KW-0812">Transmembrane</keyword>
<evidence type="ECO:0000256" key="1">
    <source>
        <dbReference type="ARBA" id="ARBA00004370"/>
    </source>
</evidence>
<keyword evidence="5" id="KW-1133">Transmembrane helix</keyword>
<gene>
    <name evidence="7" type="ORF">NDU88_004683</name>
</gene>
<dbReference type="InterPro" id="IPR036179">
    <property type="entry name" value="Ig-like_dom_sf"/>
</dbReference>
<dbReference type="Gene3D" id="2.60.40.10">
    <property type="entry name" value="Immunoglobulins"/>
    <property type="match status" value="3"/>
</dbReference>
<evidence type="ECO:0000259" key="6">
    <source>
        <dbReference type="PROSITE" id="PS50835"/>
    </source>
</evidence>
<name>A0AAV7QDE4_PLEWA</name>
<sequence>MGKYWTSTSMRRRLPQKKSFFLQGEVIFFLKASSALLGPEIVIAERGSSVNITCRYAISRVNIHGRKFWCKMSGTLTGCRTIVSSTPYVAQPSYKVRTRLVDSPADGTFQVEMAELIQKDGGQYRCGIGQSNDGLFFSVFLAVSEGPNMTDHLELVSGELHGSISVRCGFPESQNSKTYWCKMRQTGVCRIIADTEGYMDKRYIGRLLIIPEATGGLVRILINQLTSEDAGWYRCGTGTFRSGGIWKDVQVVISTDISVPEKVNILRTFPGGSVSTECHYDLQMNYEHKYWCKWKGTGCTRLIDDVGFVDATFRGRISLLSEEQKNGTYTLLLTDARAEDAGWYWCVAISGRSILTSSMELQIYNAVSTASVFASQMTATSPFASPLSMEEKHFPHYRNTFGTTDTTAKQGSSFMVPASNLPLSFASTPQDYVRHGTRSSLFEVSRETKNEGITQTVSTAASVLGSQMTARSPFPSPVSMGDNFSPNYGITMGTADIGAMQGSSFMVPASNLPVSFASASQDYGKDGTRSPLFEVSRRIITEGIAQIVSGTASEASTSAPVPSATMGWQSMSEHIKWTTAAAKEESVKAVSVSQGEAWTFSAMQDLTTRWQSMLSTAAAEEQFSKESTMRLSTAPTDETRASISTMDSRGRSEGPQNRRSFTRSSNDPERGVSDAHLIESSNYTNVKEGSLKSKRNLLLVLVPSLLLGLVLIAVVLFVITKARCMKQRVRQPVDENKRHIALEETKCLQESAVGDSSNLTGEKETYVDHEEVSKRLMEKVSPDICIEAADDVAL</sequence>
<evidence type="ECO:0000313" key="8">
    <source>
        <dbReference type="Proteomes" id="UP001066276"/>
    </source>
</evidence>
<dbReference type="CDD" id="cd05716">
    <property type="entry name" value="IgV_pIgR_like"/>
    <property type="match status" value="3"/>
</dbReference>
<dbReference type="GO" id="GO:0005886">
    <property type="term" value="C:plasma membrane"/>
    <property type="evidence" value="ECO:0007669"/>
    <property type="project" value="TreeGrafter"/>
</dbReference>
<comment type="caution">
    <text evidence="7">The sequence shown here is derived from an EMBL/GenBank/DDBJ whole genome shotgun (WGS) entry which is preliminary data.</text>
</comment>
<dbReference type="InterPro" id="IPR050671">
    <property type="entry name" value="CD300_family_receptors"/>
</dbReference>
<dbReference type="Pfam" id="PF07686">
    <property type="entry name" value="V-set"/>
    <property type="match status" value="3"/>
</dbReference>
<reference evidence="7" key="1">
    <citation type="journal article" date="2022" name="bioRxiv">
        <title>Sequencing and chromosome-scale assembly of the giantPleurodeles waltlgenome.</title>
        <authorList>
            <person name="Brown T."/>
            <person name="Elewa A."/>
            <person name="Iarovenko S."/>
            <person name="Subramanian E."/>
            <person name="Araus A.J."/>
            <person name="Petzold A."/>
            <person name="Susuki M."/>
            <person name="Suzuki K.-i.T."/>
            <person name="Hayashi T."/>
            <person name="Toyoda A."/>
            <person name="Oliveira C."/>
            <person name="Osipova E."/>
            <person name="Leigh N.D."/>
            <person name="Simon A."/>
            <person name="Yun M.H."/>
        </authorList>
    </citation>
    <scope>NUCLEOTIDE SEQUENCE</scope>
    <source>
        <strain evidence="7">20211129_DDA</strain>
        <tissue evidence="7">Liver</tissue>
    </source>
</reference>
<dbReference type="InterPro" id="IPR007110">
    <property type="entry name" value="Ig-like_dom"/>
</dbReference>
<feature type="region of interest" description="Disordered" evidence="4">
    <location>
        <begin position="621"/>
        <end position="676"/>
    </location>
</feature>
<feature type="domain" description="Ig-like" evidence="6">
    <location>
        <begin position="260"/>
        <end position="362"/>
    </location>
</feature>
<dbReference type="InterPro" id="IPR013783">
    <property type="entry name" value="Ig-like_fold"/>
</dbReference>
<feature type="compositionally biased region" description="Polar residues" evidence="4">
    <location>
        <begin position="629"/>
        <end position="647"/>
    </location>
</feature>
<feature type="transmembrane region" description="Helical" evidence="5">
    <location>
        <begin position="697"/>
        <end position="720"/>
    </location>
</feature>
<comment type="subcellular location">
    <subcellularLocation>
        <location evidence="1">Membrane</location>
    </subcellularLocation>
</comment>
<dbReference type="SMART" id="SM00409">
    <property type="entry name" value="IG"/>
    <property type="match status" value="3"/>
</dbReference>
<keyword evidence="8" id="KW-1185">Reference proteome</keyword>
<dbReference type="PANTHER" id="PTHR11860:SF49">
    <property type="entry name" value="HIGH AFFINITY IMMUNOGLOBULIN ALPHA AND IMMUNOGLOBULIN MU FC RECEPTOR"/>
    <property type="match status" value="1"/>
</dbReference>
<dbReference type="AlphaFoldDB" id="A0AAV7QDE4"/>
<feature type="compositionally biased region" description="Basic and acidic residues" evidence="4">
    <location>
        <begin position="666"/>
        <end position="676"/>
    </location>
</feature>